<dbReference type="GO" id="GO:0045944">
    <property type="term" value="P:positive regulation of transcription by RNA polymerase II"/>
    <property type="evidence" value="ECO:0007669"/>
    <property type="project" value="UniProtKB-ARBA"/>
</dbReference>
<dbReference type="InterPro" id="IPR036236">
    <property type="entry name" value="Znf_C2H2_sf"/>
</dbReference>
<keyword evidence="3 5" id="KW-0863">Zinc-finger</keyword>
<keyword evidence="1" id="KW-0479">Metal-binding</keyword>
<dbReference type="Gene3D" id="3.30.160.60">
    <property type="entry name" value="Classic Zinc Finger"/>
    <property type="match status" value="2"/>
</dbReference>
<dbReference type="Pfam" id="PF00096">
    <property type="entry name" value="zf-C2H2"/>
    <property type="match status" value="1"/>
</dbReference>
<dbReference type="SMART" id="SM00355">
    <property type="entry name" value="ZnF_C2H2"/>
    <property type="match status" value="2"/>
</dbReference>
<feature type="domain" description="C2H2-type" evidence="6">
    <location>
        <begin position="15"/>
        <end position="44"/>
    </location>
</feature>
<evidence type="ECO:0000313" key="7">
    <source>
        <dbReference type="EMBL" id="CAD8403287.1"/>
    </source>
</evidence>
<dbReference type="PROSITE" id="PS50157">
    <property type="entry name" value="ZINC_FINGER_C2H2_2"/>
    <property type="match status" value="2"/>
</dbReference>
<reference evidence="7" key="1">
    <citation type="submission" date="2021-01" db="EMBL/GenBank/DDBJ databases">
        <authorList>
            <person name="Corre E."/>
            <person name="Pelletier E."/>
            <person name="Niang G."/>
            <person name="Scheremetjew M."/>
            <person name="Finn R."/>
            <person name="Kale V."/>
            <person name="Holt S."/>
            <person name="Cochrane G."/>
            <person name="Meng A."/>
            <person name="Brown T."/>
            <person name="Cohen L."/>
        </authorList>
    </citation>
    <scope>NUCLEOTIDE SEQUENCE</scope>
    <source>
        <strain evidence="7">UTEX LB 2760</strain>
    </source>
</reference>
<dbReference type="FunFam" id="3.30.160.60:FF:000125">
    <property type="entry name" value="Putative zinc finger protein 143"/>
    <property type="match status" value="1"/>
</dbReference>
<evidence type="ECO:0000256" key="4">
    <source>
        <dbReference type="ARBA" id="ARBA00022833"/>
    </source>
</evidence>
<feature type="domain" description="C2H2-type" evidence="6">
    <location>
        <begin position="45"/>
        <end position="69"/>
    </location>
</feature>
<dbReference type="InterPro" id="IPR050329">
    <property type="entry name" value="GLI_C2H2-zinc-finger"/>
</dbReference>
<evidence type="ECO:0000259" key="6">
    <source>
        <dbReference type="PROSITE" id="PS50157"/>
    </source>
</evidence>
<dbReference type="PANTHER" id="PTHR19818">
    <property type="entry name" value="ZINC FINGER PROTEIN ZIC AND GLI"/>
    <property type="match status" value="1"/>
</dbReference>
<dbReference type="GO" id="GO:0000978">
    <property type="term" value="F:RNA polymerase II cis-regulatory region sequence-specific DNA binding"/>
    <property type="evidence" value="ECO:0007669"/>
    <property type="project" value="TreeGrafter"/>
</dbReference>
<sequence length="355" mass="39223">MAMKEGAVIPKVGRFECPVPGCGKKLMRKHNLKVHMRIHNKEMPYSCLVAGCGRKFKWRSSFQNHLRYHEAGVMNFSVVNSFQQDGVEKVEVKALTNDGVALAAATVDAQQLNLSVVDTFREDGVEKIQVDCDIEGMPLASSTMDVGEVNVSVVDTFQQDGVEKIQLEAAVEGVPLVTATVPAEQVEVPNMNVIDVLDMSDDFPHVSSPLHLRLSDFSVEDFYDEDPAGVDLDCQSFKNEEPSLYSKEEPVILQNQIVRKEDAGTALSSLASFISADSESGFLEDFVAQLPDPNPEPQKVRTEQTNLLDTWDSSQSFLRRSSIEPKTPFKMTDPLADFGDMLVERGSNLTAMFGL</sequence>
<accession>A0A7S0BTM4</accession>
<dbReference type="SUPFAM" id="SSF57667">
    <property type="entry name" value="beta-beta-alpha zinc fingers"/>
    <property type="match status" value="1"/>
</dbReference>
<gene>
    <name evidence="7" type="ORF">RMAR0315_LOCUS13296</name>
</gene>
<dbReference type="GO" id="GO:0000981">
    <property type="term" value="F:DNA-binding transcription factor activity, RNA polymerase II-specific"/>
    <property type="evidence" value="ECO:0007669"/>
    <property type="project" value="TreeGrafter"/>
</dbReference>
<dbReference type="GO" id="GO:0008270">
    <property type="term" value="F:zinc ion binding"/>
    <property type="evidence" value="ECO:0007669"/>
    <property type="project" value="UniProtKB-KW"/>
</dbReference>
<keyword evidence="4" id="KW-0862">Zinc</keyword>
<protein>
    <recommendedName>
        <fullName evidence="6">C2H2-type domain-containing protein</fullName>
    </recommendedName>
</protein>
<dbReference type="PANTHER" id="PTHR19818:SF139">
    <property type="entry name" value="PAIR-RULE PROTEIN ODD-PAIRED"/>
    <property type="match status" value="1"/>
</dbReference>
<dbReference type="AlphaFoldDB" id="A0A7S0BTM4"/>
<dbReference type="PROSITE" id="PS00028">
    <property type="entry name" value="ZINC_FINGER_C2H2_1"/>
    <property type="match status" value="2"/>
</dbReference>
<organism evidence="7">
    <name type="scientific">Rhodosorus marinus</name>
    <dbReference type="NCBI Taxonomy" id="101924"/>
    <lineage>
        <taxon>Eukaryota</taxon>
        <taxon>Rhodophyta</taxon>
        <taxon>Stylonematophyceae</taxon>
        <taxon>Stylonematales</taxon>
        <taxon>Stylonemataceae</taxon>
        <taxon>Rhodosorus</taxon>
    </lineage>
</organism>
<evidence type="ECO:0000256" key="1">
    <source>
        <dbReference type="ARBA" id="ARBA00022723"/>
    </source>
</evidence>
<keyword evidence="2" id="KW-0677">Repeat</keyword>
<proteinExistence type="predicted"/>
<evidence type="ECO:0000256" key="3">
    <source>
        <dbReference type="ARBA" id="ARBA00022771"/>
    </source>
</evidence>
<dbReference type="GO" id="GO:0005634">
    <property type="term" value="C:nucleus"/>
    <property type="evidence" value="ECO:0007669"/>
    <property type="project" value="UniProtKB-ARBA"/>
</dbReference>
<dbReference type="EMBL" id="HBEK01024280">
    <property type="protein sequence ID" value="CAD8403287.1"/>
    <property type="molecule type" value="Transcribed_RNA"/>
</dbReference>
<name>A0A7S0BTM4_9RHOD</name>
<dbReference type="InterPro" id="IPR013087">
    <property type="entry name" value="Znf_C2H2_type"/>
</dbReference>
<evidence type="ECO:0000256" key="2">
    <source>
        <dbReference type="ARBA" id="ARBA00022737"/>
    </source>
</evidence>
<evidence type="ECO:0000256" key="5">
    <source>
        <dbReference type="PROSITE-ProRule" id="PRU00042"/>
    </source>
</evidence>